<organism evidence="3 5">
    <name type="scientific">Clostridium cochlearium</name>
    <dbReference type="NCBI Taxonomy" id="1494"/>
    <lineage>
        <taxon>Bacteria</taxon>
        <taxon>Bacillati</taxon>
        <taxon>Bacillota</taxon>
        <taxon>Clostridia</taxon>
        <taxon>Eubacteriales</taxon>
        <taxon>Clostridiaceae</taxon>
        <taxon>Clostridium</taxon>
    </lineage>
</organism>
<dbReference type="PANTHER" id="PTHR12110:SF21">
    <property type="entry name" value="XYLOSE ISOMERASE-LIKE TIM BARREL DOMAIN-CONTAINING PROTEIN"/>
    <property type="match status" value="1"/>
</dbReference>
<dbReference type="InterPro" id="IPR050312">
    <property type="entry name" value="IolE/XylAMocC-like"/>
</dbReference>
<accession>A0A239ZCP5</accession>
<dbReference type="GO" id="GO:0016853">
    <property type="term" value="F:isomerase activity"/>
    <property type="evidence" value="ECO:0007669"/>
    <property type="project" value="UniProtKB-KW"/>
</dbReference>
<evidence type="ECO:0000313" key="2">
    <source>
        <dbReference type="EMBL" id="SDL10078.1"/>
    </source>
</evidence>
<dbReference type="RefSeq" id="WP_089865170.1">
    <property type="nucleotide sequence ID" value="NZ_CP173238.1"/>
</dbReference>
<name>A0A239ZCP5_CLOCO</name>
<dbReference type="PANTHER" id="PTHR12110">
    <property type="entry name" value="HYDROXYPYRUVATE ISOMERASE"/>
    <property type="match status" value="1"/>
</dbReference>
<dbReference type="AlphaFoldDB" id="A0A239ZCP5"/>
<reference evidence="3 5" key="2">
    <citation type="submission" date="2018-06" db="EMBL/GenBank/DDBJ databases">
        <authorList>
            <consortium name="Pathogen Informatics"/>
            <person name="Doyle S."/>
        </authorList>
    </citation>
    <scope>NUCLEOTIDE SEQUENCE [LARGE SCALE GENOMIC DNA]</scope>
    <source>
        <strain evidence="3 5">NCTC13028</strain>
    </source>
</reference>
<keyword evidence="4" id="KW-1185">Reference proteome</keyword>
<dbReference type="Proteomes" id="UP000198811">
    <property type="component" value="Unassembled WGS sequence"/>
</dbReference>
<protein>
    <submittedName>
        <fullName evidence="3">Sugar phosphate isomerase/epimerase</fullName>
    </submittedName>
</protein>
<dbReference type="STRING" id="1494.SAMN05216497_10725"/>
<proteinExistence type="predicted"/>
<dbReference type="OrthoDB" id="9801960at2"/>
<feature type="domain" description="Xylose isomerase-like TIM barrel" evidence="1">
    <location>
        <begin position="25"/>
        <end position="244"/>
    </location>
</feature>
<dbReference type="InterPro" id="IPR013022">
    <property type="entry name" value="Xyl_isomerase-like_TIM-brl"/>
</dbReference>
<reference evidence="2 4" key="1">
    <citation type="submission" date="2016-10" db="EMBL/GenBank/DDBJ databases">
        <authorList>
            <person name="Varghese N."/>
            <person name="Submissions S."/>
        </authorList>
    </citation>
    <scope>NUCLEOTIDE SEQUENCE [LARGE SCALE GENOMIC DNA]</scope>
    <source>
        <strain evidence="2 4">NLAE-zl-C224</strain>
    </source>
</reference>
<evidence type="ECO:0000313" key="3">
    <source>
        <dbReference type="EMBL" id="SQB34563.1"/>
    </source>
</evidence>
<dbReference type="Proteomes" id="UP000250223">
    <property type="component" value="Unassembled WGS sequence"/>
</dbReference>
<sequence length="268" mass="31548">MNEERLKLGIFSWFGFIMPINERLKIIKEAGFDSTAIWWEDEEGDRLIKKEEFPKLVKDSGLIFENIHAPFLNCNMLWSEDEDLRKITVKKHVNLIEDCAKYDIPLMVMHISEGFLLKEPNKLGIKSIKQIVREAEHNNVKIAIENTDNNFFIDYIFKSIKSPNLGLCFDSSHNEISDRNDINLLKEYGDRLFTLHISDNDGLKDRHWIPYEGNIDWGKIKKDFPIENYKGHLSMEIFTKDEDKNKSPEEFLSKAYKNICKLRNYLIV</sequence>
<evidence type="ECO:0000313" key="4">
    <source>
        <dbReference type="Proteomes" id="UP000198811"/>
    </source>
</evidence>
<dbReference type="Gene3D" id="3.20.20.150">
    <property type="entry name" value="Divalent-metal-dependent TIM barrel enzymes"/>
    <property type="match status" value="1"/>
</dbReference>
<keyword evidence="3" id="KW-0413">Isomerase</keyword>
<dbReference type="EMBL" id="UAWC01000013">
    <property type="protein sequence ID" value="SQB34563.1"/>
    <property type="molecule type" value="Genomic_DNA"/>
</dbReference>
<dbReference type="Pfam" id="PF01261">
    <property type="entry name" value="AP_endonuc_2"/>
    <property type="match status" value="1"/>
</dbReference>
<dbReference type="SUPFAM" id="SSF51658">
    <property type="entry name" value="Xylose isomerase-like"/>
    <property type="match status" value="1"/>
</dbReference>
<gene>
    <name evidence="3" type="ORF">NCTC13028_01477</name>
    <name evidence="2" type="ORF">SAMN05216497_10725</name>
</gene>
<evidence type="ECO:0000313" key="5">
    <source>
        <dbReference type="Proteomes" id="UP000250223"/>
    </source>
</evidence>
<evidence type="ECO:0000259" key="1">
    <source>
        <dbReference type="Pfam" id="PF01261"/>
    </source>
</evidence>
<dbReference type="GeneID" id="70576420"/>
<dbReference type="EMBL" id="FNGL01000007">
    <property type="protein sequence ID" value="SDL10078.1"/>
    <property type="molecule type" value="Genomic_DNA"/>
</dbReference>
<dbReference type="InterPro" id="IPR036237">
    <property type="entry name" value="Xyl_isomerase-like_sf"/>
</dbReference>